<name>H6SPI0_PARPM</name>
<dbReference type="NCBIfam" id="TIGR02073">
    <property type="entry name" value="PBP_1c"/>
    <property type="match status" value="1"/>
</dbReference>
<evidence type="ECO:0000256" key="7">
    <source>
        <dbReference type="ARBA" id="ARBA00022679"/>
    </source>
</evidence>
<evidence type="ECO:0000256" key="1">
    <source>
        <dbReference type="ARBA" id="ARBA00004752"/>
    </source>
</evidence>
<dbReference type="PANTHER" id="PTHR32282:SF15">
    <property type="entry name" value="PENICILLIN-BINDING PROTEIN 1C"/>
    <property type="match status" value="1"/>
</dbReference>
<evidence type="ECO:0000313" key="18">
    <source>
        <dbReference type="Proteomes" id="UP000033220"/>
    </source>
</evidence>
<evidence type="ECO:0000256" key="5">
    <source>
        <dbReference type="ARBA" id="ARBA00022670"/>
    </source>
</evidence>
<keyword evidence="4" id="KW-0121">Carboxypeptidase</keyword>
<keyword evidence="13" id="KW-1133">Transmembrane helix</keyword>
<comment type="catalytic activity">
    <reaction evidence="11">
        <text>[GlcNAc-(1-&gt;4)-Mur2Ac(oyl-L-Ala-gamma-D-Glu-L-Lys-D-Ala-D-Ala)](n)-di-trans,octa-cis-undecaprenyl diphosphate + beta-D-GlcNAc-(1-&gt;4)-Mur2Ac(oyl-L-Ala-gamma-D-Glu-L-Lys-D-Ala-D-Ala)-di-trans,octa-cis-undecaprenyl diphosphate = [GlcNAc-(1-&gt;4)-Mur2Ac(oyl-L-Ala-gamma-D-Glu-L-Lys-D-Ala-D-Ala)](n+1)-di-trans,octa-cis-undecaprenyl diphosphate + di-trans,octa-cis-undecaprenyl diphosphate + H(+)</text>
        <dbReference type="Rhea" id="RHEA:23708"/>
        <dbReference type="Rhea" id="RHEA-COMP:9602"/>
        <dbReference type="Rhea" id="RHEA-COMP:9603"/>
        <dbReference type="ChEBI" id="CHEBI:15378"/>
        <dbReference type="ChEBI" id="CHEBI:58405"/>
        <dbReference type="ChEBI" id="CHEBI:60033"/>
        <dbReference type="ChEBI" id="CHEBI:78435"/>
        <dbReference type="EC" id="2.4.99.28"/>
    </reaction>
</comment>
<evidence type="ECO:0000256" key="3">
    <source>
        <dbReference type="ARBA" id="ARBA00007739"/>
    </source>
</evidence>
<dbReference type="InterPro" id="IPR001460">
    <property type="entry name" value="PCN-bd_Tpept"/>
</dbReference>
<dbReference type="GO" id="GO:0030288">
    <property type="term" value="C:outer membrane-bounded periplasmic space"/>
    <property type="evidence" value="ECO:0007669"/>
    <property type="project" value="TreeGrafter"/>
</dbReference>
<evidence type="ECO:0000256" key="9">
    <source>
        <dbReference type="ARBA" id="ARBA00023268"/>
    </source>
</evidence>
<dbReference type="GO" id="GO:0008658">
    <property type="term" value="F:penicillin binding"/>
    <property type="evidence" value="ECO:0007669"/>
    <property type="project" value="InterPro"/>
</dbReference>
<dbReference type="InterPro" id="IPR023346">
    <property type="entry name" value="Lysozyme-like_dom_sf"/>
</dbReference>
<feature type="domain" description="Glycosyl transferase family 51" evidence="15">
    <location>
        <begin position="152"/>
        <end position="316"/>
    </location>
</feature>
<feature type="region of interest" description="Disordered" evidence="12">
    <location>
        <begin position="662"/>
        <end position="691"/>
    </location>
</feature>
<dbReference type="Pfam" id="PF06832">
    <property type="entry name" value="BiPBP_C"/>
    <property type="match status" value="1"/>
</dbReference>
<dbReference type="GO" id="GO:0006508">
    <property type="term" value="P:proteolysis"/>
    <property type="evidence" value="ECO:0007669"/>
    <property type="project" value="UniProtKB-KW"/>
</dbReference>
<reference evidence="17 18" key="1">
    <citation type="submission" date="2012-02" db="EMBL/GenBank/DDBJ databases">
        <title>Shotgun genome sequence of Phaeospirillum photometricum DSM 122.</title>
        <authorList>
            <person name="Duquesne K."/>
            <person name="Sturgis J."/>
        </authorList>
    </citation>
    <scope>NUCLEOTIDE SEQUENCE [LARGE SCALE GENOMIC DNA]</scope>
    <source>
        <strain evidence="18">DSM122</strain>
    </source>
</reference>
<evidence type="ECO:0000259" key="16">
    <source>
        <dbReference type="Pfam" id="PF06832"/>
    </source>
</evidence>
<dbReference type="STRING" id="1150469.RSPPHO_02879"/>
<evidence type="ECO:0000313" key="17">
    <source>
        <dbReference type="EMBL" id="CCG09505.1"/>
    </source>
</evidence>
<dbReference type="SUPFAM" id="SSF56601">
    <property type="entry name" value="beta-lactamase/transpeptidase-like"/>
    <property type="match status" value="1"/>
</dbReference>
<dbReference type="EC" id="2.4.99.28" evidence="10"/>
<evidence type="ECO:0000256" key="6">
    <source>
        <dbReference type="ARBA" id="ARBA00022676"/>
    </source>
</evidence>
<comment type="similarity">
    <text evidence="3">In the N-terminal section; belongs to the glycosyltransferase 51 family.</text>
</comment>
<sequence length="788" mass="83944">MAARAHPGGSRRASRRPLCRRPHRAARHPDLHPGLRGAGTNPGHLHPARRGGRGHGPARPAGQSGRRQDHGQRPVRVPPRTQSGTGPRQKRRTRRRWRVLAGLGGGLVGALAVLAVREGPPPLTRLTPSSVVLAADGSVLRPFLTRDTPAAWRLPTAPDTVDPLYLRMLIAIEDRRFAHHIGVDPLALARALGQRLTRGRVVSGASTLSMQTARLLDPQPQRTLATKAREMVRALHLEARWTKDQILAAYLTLAPFGGNLEGVRAGALAWLGKEPRGLTPGQAALLVALPRSPEALRPDRHPEAARQARDRVLDRLEALEILSPTQAAEARAEPLPHTRLPLPRLAPHLTERLARAHPPGTAVRTTVDAGLQRRLEALARESLADLGPAQSLAVMAVASATGRILASVGSPDDLAPDRAGAIDMTQAVRSPGSTLKPLIYGMAFERRLAHPESIITDRPMRFGAYTPSNFDDTHWGEVTLRDALAQSLNVPAVMLLDRVGPLALAGRLAQIGIPLRLPAGSTRPGLPLALGGLGLTLEELVGILAAIDAGGQAPRPSALPRPAEADPPSPLLDPVAAWQVADILAGSPVPPGYSLGRGGHAGRRLSYKTGTSYGYRDAWALGFDGAVTLGVWVGRPDGSPSPGAFGRGTALPILFRAFERLDGPVPGPRRRPDDPFAAPTRTGDLPPPLRRLEGMRPRFLADPEAPRVVFPPDGATLDLKSLEGPLVLSARGGRRPLVWLVDGRPLATPAHARQALWIPPGPGAAVVTVVDALGRSHTARVWLALPPR</sequence>
<feature type="region of interest" description="Disordered" evidence="12">
    <location>
        <begin position="1"/>
        <end position="96"/>
    </location>
</feature>
<dbReference type="Gene3D" id="1.10.3810.10">
    <property type="entry name" value="Biosynthetic peptidoglycan transglycosylase-like"/>
    <property type="match status" value="1"/>
</dbReference>
<evidence type="ECO:0000256" key="11">
    <source>
        <dbReference type="ARBA" id="ARBA00049902"/>
    </source>
</evidence>
<keyword evidence="6 17" id="KW-0328">Glycosyltransferase</keyword>
<keyword evidence="13" id="KW-0472">Membrane</keyword>
<dbReference type="Gene3D" id="3.40.710.10">
    <property type="entry name" value="DD-peptidase/beta-lactamase superfamily"/>
    <property type="match status" value="1"/>
</dbReference>
<evidence type="ECO:0000256" key="10">
    <source>
        <dbReference type="ARBA" id="ARBA00044770"/>
    </source>
</evidence>
<keyword evidence="13" id="KW-0812">Transmembrane</keyword>
<accession>H6SPI0</accession>
<dbReference type="InterPro" id="IPR050396">
    <property type="entry name" value="Glycosyltr_51/Transpeptidase"/>
</dbReference>
<dbReference type="KEGG" id="rpm:RSPPHO_02879"/>
<dbReference type="InterPro" id="IPR011815">
    <property type="entry name" value="PBP_1c"/>
</dbReference>
<dbReference type="Pfam" id="PF00912">
    <property type="entry name" value="Transgly"/>
    <property type="match status" value="1"/>
</dbReference>
<gene>
    <name evidence="17" type="ORF">RSPPHO_02879</name>
</gene>
<evidence type="ECO:0000256" key="8">
    <source>
        <dbReference type="ARBA" id="ARBA00022801"/>
    </source>
</evidence>
<evidence type="ECO:0000259" key="15">
    <source>
        <dbReference type="Pfam" id="PF00912"/>
    </source>
</evidence>
<evidence type="ECO:0000256" key="2">
    <source>
        <dbReference type="ARBA" id="ARBA00007090"/>
    </source>
</evidence>
<dbReference type="InterPro" id="IPR009647">
    <property type="entry name" value="PBP_C"/>
</dbReference>
<dbReference type="AlphaFoldDB" id="H6SPI0"/>
<comment type="similarity">
    <text evidence="2">In the C-terminal section; belongs to the transpeptidase family.</text>
</comment>
<organism evidence="17 18">
    <name type="scientific">Pararhodospirillum photometricum DSM 122</name>
    <dbReference type="NCBI Taxonomy" id="1150469"/>
    <lineage>
        <taxon>Bacteria</taxon>
        <taxon>Pseudomonadati</taxon>
        <taxon>Pseudomonadota</taxon>
        <taxon>Alphaproteobacteria</taxon>
        <taxon>Rhodospirillales</taxon>
        <taxon>Rhodospirillaceae</taxon>
        <taxon>Pararhodospirillum</taxon>
    </lineage>
</organism>
<dbReference type="PANTHER" id="PTHR32282">
    <property type="entry name" value="BINDING PROTEIN TRANSPEPTIDASE, PUTATIVE-RELATED"/>
    <property type="match status" value="1"/>
</dbReference>
<evidence type="ECO:0000259" key="14">
    <source>
        <dbReference type="Pfam" id="PF00905"/>
    </source>
</evidence>
<feature type="domain" description="Penicillin-binding protein transpeptidase" evidence="14">
    <location>
        <begin position="393"/>
        <end position="615"/>
    </location>
</feature>
<feature type="compositionally biased region" description="Basic residues" evidence="12">
    <location>
        <begin position="12"/>
        <end position="26"/>
    </location>
</feature>
<evidence type="ECO:0000256" key="13">
    <source>
        <dbReference type="SAM" id="Phobius"/>
    </source>
</evidence>
<dbReference type="PATRIC" id="fig|1150469.3.peg.3252"/>
<feature type="transmembrane region" description="Helical" evidence="13">
    <location>
        <begin position="97"/>
        <end position="116"/>
    </location>
</feature>
<dbReference type="InterPro" id="IPR001264">
    <property type="entry name" value="Glyco_trans_51"/>
</dbReference>
<comment type="pathway">
    <text evidence="1">Cell wall biogenesis; peptidoglycan biosynthesis.</text>
</comment>
<dbReference type="GO" id="GO:0008955">
    <property type="term" value="F:peptidoglycan glycosyltransferase activity"/>
    <property type="evidence" value="ECO:0007669"/>
    <property type="project" value="UniProtKB-EC"/>
</dbReference>
<evidence type="ECO:0000256" key="4">
    <source>
        <dbReference type="ARBA" id="ARBA00022645"/>
    </source>
</evidence>
<dbReference type="HOGENOM" id="CLU_006354_7_3_5"/>
<keyword evidence="8" id="KW-0378">Hydrolase</keyword>
<dbReference type="EMBL" id="HE663493">
    <property type="protein sequence ID" value="CCG09505.1"/>
    <property type="molecule type" value="Genomic_DNA"/>
</dbReference>
<dbReference type="GO" id="GO:0004180">
    <property type="term" value="F:carboxypeptidase activity"/>
    <property type="evidence" value="ECO:0007669"/>
    <property type="project" value="UniProtKB-KW"/>
</dbReference>
<dbReference type="Proteomes" id="UP000033220">
    <property type="component" value="Chromosome DSM 122"/>
</dbReference>
<keyword evidence="9" id="KW-0511">Multifunctional enzyme</keyword>
<dbReference type="GO" id="GO:0009252">
    <property type="term" value="P:peptidoglycan biosynthetic process"/>
    <property type="evidence" value="ECO:0007669"/>
    <property type="project" value="UniProtKB-UniPathway"/>
</dbReference>
<dbReference type="Pfam" id="PF00905">
    <property type="entry name" value="Transpeptidase"/>
    <property type="match status" value="1"/>
</dbReference>
<keyword evidence="18" id="KW-1185">Reference proteome</keyword>
<evidence type="ECO:0000256" key="12">
    <source>
        <dbReference type="SAM" id="MobiDB-lite"/>
    </source>
</evidence>
<dbReference type="InterPro" id="IPR036950">
    <property type="entry name" value="PBP_transglycosylase"/>
</dbReference>
<keyword evidence="5" id="KW-0645">Protease</keyword>
<feature type="domain" description="Penicillin-binding C-terminal" evidence="16">
    <location>
        <begin position="702"/>
        <end position="780"/>
    </location>
</feature>
<dbReference type="UniPathway" id="UPA00219"/>
<keyword evidence="7 17" id="KW-0808">Transferase</keyword>
<dbReference type="eggNOG" id="COG4953">
    <property type="taxonomic scope" value="Bacteria"/>
</dbReference>
<proteinExistence type="inferred from homology"/>
<dbReference type="SUPFAM" id="SSF53955">
    <property type="entry name" value="Lysozyme-like"/>
    <property type="match status" value="1"/>
</dbReference>
<dbReference type="InterPro" id="IPR012338">
    <property type="entry name" value="Beta-lactam/transpept-like"/>
</dbReference>
<protein>
    <recommendedName>
        <fullName evidence="10">peptidoglycan glycosyltransferase</fullName>
        <ecNumber evidence="10">2.4.99.28</ecNumber>
    </recommendedName>
</protein>